<keyword evidence="1" id="KW-0472">Membrane</keyword>
<evidence type="ECO:0000313" key="2">
    <source>
        <dbReference type="EMBL" id="GAA2129828.1"/>
    </source>
</evidence>
<feature type="transmembrane region" description="Helical" evidence="1">
    <location>
        <begin position="201"/>
        <end position="222"/>
    </location>
</feature>
<proteinExistence type="predicted"/>
<keyword evidence="1" id="KW-1133">Transmembrane helix</keyword>
<sequence>MNPTIMRLSAQALFGRRRGLVLLLIPVLLVALSIVVRALTEAGTGYEAILSLGFTLALPIVALLSAAAVLGPEIDDGSVVYLLAKPISRHTVARSKYAVAWAATMGLGVLPLIVSGLIIDAGDSRQALAWGVGGIVAGTTYTALFLGLAALTRHAVVVGLLFALLWESVLGNVLTGIRWLAIGPWGREVAGEISPRVPVPGTGLTYALVASVIIAVGTVWFAGDRLRSFTLRGDE</sequence>
<protein>
    <submittedName>
        <fullName evidence="2">ABC transporter permease</fullName>
    </submittedName>
</protein>
<feature type="transmembrane region" description="Helical" evidence="1">
    <location>
        <begin position="98"/>
        <end position="121"/>
    </location>
</feature>
<feature type="transmembrane region" description="Helical" evidence="1">
    <location>
        <begin position="48"/>
        <end position="70"/>
    </location>
</feature>
<keyword evidence="3" id="KW-1185">Reference proteome</keyword>
<gene>
    <name evidence="2" type="ORF">GCM10009843_31830</name>
</gene>
<name>A0ABP5KFK6_9ACTN</name>
<evidence type="ECO:0000256" key="1">
    <source>
        <dbReference type="SAM" id="Phobius"/>
    </source>
</evidence>
<reference evidence="3" key="1">
    <citation type="journal article" date="2019" name="Int. J. Syst. Evol. Microbiol.">
        <title>The Global Catalogue of Microorganisms (GCM) 10K type strain sequencing project: providing services to taxonomists for standard genome sequencing and annotation.</title>
        <authorList>
            <consortium name="The Broad Institute Genomics Platform"/>
            <consortium name="The Broad Institute Genome Sequencing Center for Infectious Disease"/>
            <person name="Wu L."/>
            <person name="Ma J."/>
        </authorList>
    </citation>
    <scope>NUCLEOTIDE SEQUENCE [LARGE SCALE GENOMIC DNA]</scope>
    <source>
        <strain evidence="3">JCM 16021</strain>
    </source>
</reference>
<keyword evidence="1" id="KW-0812">Transmembrane</keyword>
<dbReference type="RefSeq" id="WP_344304785.1">
    <property type="nucleotide sequence ID" value="NZ_BAAAQQ010000013.1"/>
</dbReference>
<dbReference type="EMBL" id="BAAAQQ010000013">
    <property type="protein sequence ID" value="GAA2129828.1"/>
    <property type="molecule type" value="Genomic_DNA"/>
</dbReference>
<accession>A0ABP5KFK6</accession>
<comment type="caution">
    <text evidence="2">The sequence shown here is derived from an EMBL/GenBank/DDBJ whole genome shotgun (WGS) entry which is preliminary data.</text>
</comment>
<feature type="transmembrane region" description="Helical" evidence="1">
    <location>
        <begin position="158"/>
        <end position="181"/>
    </location>
</feature>
<evidence type="ECO:0000313" key="3">
    <source>
        <dbReference type="Proteomes" id="UP001500575"/>
    </source>
</evidence>
<organism evidence="2 3">
    <name type="scientific">Nocardioides bigeumensis</name>
    <dbReference type="NCBI Taxonomy" id="433657"/>
    <lineage>
        <taxon>Bacteria</taxon>
        <taxon>Bacillati</taxon>
        <taxon>Actinomycetota</taxon>
        <taxon>Actinomycetes</taxon>
        <taxon>Propionibacteriales</taxon>
        <taxon>Nocardioidaceae</taxon>
        <taxon>Nocardioides</taxon>
    </lineage>
</organism>
<dbReference type="Proteomes" id="UP001500575">
    <property type="component" value="Unassembled WGS sequence"/>
</dbReference>
<feature type="transmembrane region" description="Helical" evidence="1">
    <location>
        <begin position="127"/>
        <end position="151"/>
    </location>
</feature>